<gene>
    <name evidence="3" type="ORF">GCM10012285_65490</name>
</gene>
<organism evidence="3 4">
    <name type="scientific">Streptomyces kronopolitis</name>
    <dbReference type="NCBI Taxonomy" id="1612435"/>
    <lineage>
        <taxon>Bacteria</taxon>
        <taxon>Bacillati</taxon>
        <taxon>Actinomycetota</taxon>
        <taxon>Actinomycetes</taxon>
        <taxon>Kitasatosporales</taxon>
        <taxon>Streptomycetaceae</taxon>
        <taxon>Streptomyces</taxon>
    </lineage>
</organism>
<dbReference type="EMBL" id="BMND01000057">
    <property type="protein sequence ID" value="GGN63924.1"/>
    <property type="molecule type" value="Genomic_DNA"/>
</dbReference>
<name>A0ABQ2K227_9ACTN</name>
<protein>
    <recommendedName>
        <fullName evidence="5">SGNH/GDSL hydrolase family protein</fullName>
    </recommendedName>
</protein>
<feature type="chain" id="PRO_5046062279" description="SGNH/GDSL hydrolase family protein" evidence="2">
    <location>
        <begin position="51"/>
        <end position="286"/>
    </location>
</feature>
<sequence length="286" mass="30181">MTTPLTGGFRWFGGDMHTENRPQRTSPRHRRPAALAALALVTVSAGAALAGCGGSGGGTAENASGQQKTGKKVLWIGDSIAGAEAPPLGAALTASGQHFKDASSDGGGTVVEGDKMSRPLAQDAWKTLKKNLASFHPDVIAYQLTSYDWGTPAQQRASYEKLAKTAQDAGAELDLVSAPPFRIDSFYKKYEGAIKSAPKAAEQVADASGGKVHFVDTTPLWGTEPTGKQARRSPDGVHSCQQGSAAFAKWYTERLGKQNGFTPAAPQKWAQGSWTGDKRYANLKCD</sequence>
<accession>A0ABQ2K227</accession>
<comment type="caution">
    <text evidence="3">The sequence shown here is derived from an EMBL/GenBank/DDBJ whole genome shotgun (WGS) entry which is preliminary data.</text>
</comment>
<dbReference type="GeneID" id="301552218"/>
<dbReference type="Proteomes" id="UP000600080">
    <property type="component" value="Unassembled WGS sequence"/>
</dbReference>
<keyword evidence="2" id="KW-0732">Signal</keyword>
<dbReference type="CDD" id="cd00229">
    <property type="entry name" value="SGNH_hydrolase"/>
    <property type="match status" value="1"/>
</dbReference>
<feature type="signal peptide" evidence="2">
    <location>
        <begin position="1"/>
        <end position="50"/>
    </location>
</feature>
<evidence type="ECO:0000256" key="1">
    <source>
        <dbReference type="SAM" id="MobiDB-lite"/>
    </source>
</evidence>
<reference evidence="4" key="1">
    <citation type="journal article" date="2019" name="Int. J. Syst. Evol. Microbiol.">
        <title>The Global Catalogue of Microorganisms (GCM) 10K type strain sequencing project: providing services to taxonomists for standard genome sequencing and annotation.</title>
        <authorList>
            <consortium name="The Broad Institute Genomics Platform"/>
            <consortium name="The Broad Institute Genome Sequencing Center for Infectious Disease"/>
            <person name="Wu L."/>
            <person name="Ma J."/>
        </authorList>
    </citation>
    <scope>NUCLEOTIDE SEQUENCE [LARGE SCALE GENOMIC DNA]</scope>
    <source>
        <strain evidence="4">CGMCC 4.7323</strain>
    </source>
</reference>
<dbReference type="SUPFAM" id="SSF52266">
    <property type="entry name" value="SGNH hydrolase"/>
    <property type="match status" value="1"/>
</dbReference>
<dbReference type="Gene3D" id="3.40.50.1110">
    <property type="entry name" value="SGNH hydrolase"/>
    <property type="match status" value="1"/>
</dbReference>
<feature type="region of interest" description="Disordered" evidence="1">
    <location>
        <begin position="1"/>
        <end position="28"/>
    </location>
</feature>
<evidence type="ECO:0008006" key="5">
    <source>
        <dbReference type="Google" id="ProtNLM"/>
    </source>
</evidence>
<proteinExistence type="predicted"/>
<evidence type="ECO:0000313" key="3">
    <source>
        <dbReference type="EMBL" id="GGN63924.1"/>
    </source>
</evidence>
<dbReference type="RefSeq" id="WP_229700303.1">
    <property type="nucleotide sequence ID" value="NZ_BMND01000057.1"/>
</dbReference>
<dbReference type="InterPro" id="IPR036514">
    <property type="entry name" value="SGNH_hydro_sf"/>
</dbReference>
<evidence type="ECO:0000256" key="2">
    <source>
        <dbReference type="SAM" id="SignalP"/>
    </source>
</evidence>
<keyword evidence="4" id="KW-1185">Reference proteome</keyword>
<evidence type="ECO:0000313" key="4">
    <source>
        <dbReference type="Proteomes" id="UP000600080"/>
    </source>
</evidence>
<feature type="region of interest" description="Disordered" evidence="1">
    <location>
        <begin position="216"/>
        <end position="239"/>
    </location>
</feature>